<dbReference type="NCBIfam" id="NF003322">
    <property type="entry name" value="PRK04334.1-2"/>
    <property type="match status" value="1"/>
</dbReference>
<evidence type="ECO:0000313" key="3">
    <source>
        <dbReference type="Proteomes" id="UP001556692"/>
    </source>
</evidence>
<proteinExistence type="predicted"/>
<evidence type="ECO:0000313" key="2">
    <source>
        <dbReference type="EMBL" id="MEX0407041.1"/>
    </source>
</evidence>
<dbReference type="RefSeq" id="WP_367954915.1">
    <property type="nucleotide sequence ID" value="NZ_JBDPGJ010000003.1"/>
</dbReference>
<dbReference type="PIRSF" id="PIRSF006421">
    <property type="entry name" value="UCP006421"/>
    <property type="match status" value="1"/>
</dbReference>
<dbReference type="Gene3D" id="3.10.520.10">
    <property type="entry name" value="ApbE-like domains"/>
    <property type="match status" value="1"/>
</dbReference>
<protein>
    <submittedName>
        <fullName evidence="2">UPF0280 family protein</fullName>
    </submittedName>
</protein>
<comment type="caution">
    <text evidence="2">The sequence shown here is derived from an EMBL/GenBank/DDBJ whole genome shotgun (WGS) entry which is preliminary data.</text>
</comment>
<dbReference type="InterPro" id="IPR007183">
    <property type="entry name" value="UPF0280"/>
</dbReference>
<dbReference type="SUPFAM" id="SSF143631">
    <property type="entry name" value="ApbE-like"/>
    <property type="match status" value="1"/>
</dbReference>
<reference evidence="2 3" key="1">
    <citation type="submission" date="2024-05" db="EMBL/GenBank/DDBJ databases">
        <authorList>
            <person name="Jiang F."/>
        </authorList>
    </citation>
    <scope>NUCLEOTIDE SEQUENCE [LARGE SCALE GENOMIC DNA]</scope>
    <source>
        <strain evidence="2 3">LZ166</strain>
    </source>
</reference>
<organism evidence="2 3">
    <name type="scientific">Aquibium pacificus</name>
    <dbReference type="NCBI Taxonomy" id="3153579"/>
    <lineage>
        <taxon>Bacteria</taxon>
        <taxon>Pseudomonadati</taxon>
        <taxon>Pseudomonadota</taxon>
        <taxon>Alphaproteobacteria</taxon>
        <taxon>Hyphomicrobiales</taxon>
        <taxon>Phyllobacteriaceae</taxon>
        <taxon>Aquibium</taxon>
    </lineage>
</organism>
<dbReference type="EMBL" id="JBDPGJ010000003">
    <property type="protein sequence ID" value="MEX0407041.1"/>
    <property type="molecule type" value="Genomic_DNA"/>
</dbReference>
<accession>A0ABV3SM98</accession>
<keyword evidence="3" id="KW-1185">Reference proteome</keyword>
<feature type="compositionally biased region" description="Basic and acidic residues" evidence="1">
    <location>
        <begin position="311"/>
        <end position="321"/>
    </location>
</feature>
<gene>
    <name evidence="2" type="ORF">ABGN05_15355</name>
</gene>
<dbReference type="Proteomes" id="UP001556692">
    <property type="component" value="Unassembled WGS sequence"/>
</dbReference>
<evidence type="ECO:0000256" key="1">
    <source>
        <dbReference type="SAM" id="MobiDB-lite"/>
    </source>
</evidence>
<dbReference type="InterPro" id="IPR003374">
    <property type="entry name" value="ApbE-like_sf"/>
</dbReference>
<sequence>MNAPQIAWLPDGRRLHMNHGPIDLILEAWGEADECRAAYGQAAARFETILRELVEELAELRRPSRREPRRFAGATALRMERAACRFAADGAVFVTPMAAVAGAVADEVLAAMTKGRELERAYVNDGGDIAIHLSQGESMRLAIGDTGDGFGDRISVDAQDPVRGIATSGWRGRSHSLGIADAVTVLARDGAIGDVAATLIANAVDLPGHPGVGRVPAAELSPDSDLGERLVTTAVGPLTAEEIDEALERGLALAEDFRRRGLIAAAALFLAGERRVSMGDGAGPALYGAPLCPVGHLPHEGGDRPSPPPRPKKDIPGRMHA</sequence>
<name>A0ABV3SM98_9HYPH</name>
<feature type="region of interest" description="Disordered" evidence="1">
    <location>
        <begin position="297"/>
        <end position="321"/>
    </location>
</feature>